<sequence>MAKTYCHIVEYPMPKSPPANLESILLEAIDVTPNCLGVINSDKEVIYCNQHYASIFGVTREQAIGRKASDLLRHAWETKQGVVINTNDFEQWLSNVHSLHTEKALNQYETDLLDGRWFKMTRINLDSGNIIIMGVDITLLKQAQKSLEDAHQHIESLVNTDQLTGVHNRRSYNQLAKQECARAIRFNQQLSLLVIDIDYFKVINDNFGHEGGDSILKQFAQICSDLLRQSDSLSRIGGEEFTIILPMTDSEGAMIIAERVREHIAKYSFHTTKTNNNINVTVSIGVSSLTAGDKVIQDLFSRADMAMYGAKRGGRNQVQLAQDE</sequence>
<comment type="catalytic activity">
    <reaction evidence="3">
        <text>2 GTP = 3',3'-c-di-GMP + 2 diphosphate</text>
        <dbReference type="Rhea" id="RHEA:24898"/>
        <dbReference type="ChEBI" id="CHEBI:33019"/>
        <dbReference type="ChEBI" id="CHEBI:37565"/>
        <dbReference type="ChEBI" id="CHEBI:58805"/>
        <dbReference type="EC" id="2.7.7.65"/>
    </reaction>
</comment>
<dbReference type="FunFam" id="3.30.70.270:FF:000001">
    <property type="entry name" value="Diguanylate cyclase domain protein"/>
    <property type="match status" value="1"/>
</dbReference>
<evidence type="ECO:0000256" key="2">
    <source>
        <dbReference type="ARBA" id="ARBA00012528"/>
    </source>
</evidence>
<dbReference type="CDD" id="cd01949">
    <property type="entry name" value="GGDEF"/>
    <property type="match status" value="1"/>
</dbReference>
<dbReference type="Pfam" id="PF00990">
    <property type="entry name" value="GGDEF"/>
    <property type="match status" value="1"/>
</dbReference>
<evidence type="ECO:0000259" key="5">
    <source>
        <dbReference type="PROSITE" id="PS50887"/>
    </source>
</evidence>
<proteinExistence type="predicted"/>
<name>A0A3G8LS23_9GAMM</name>
<feature type="domain" description="GGDEF" evidence="5">
    <location>
        <begin position="188"/>
        <end position="323"/>
    </location>
</feature>
<dbReference type="PANTHER" id="PTHR45138:SF9">
    <property type="entry name" value="DIGUANYLATE CYCLASE DGCM-RELATED"/>
    <property type="match status" value="1"/>
</dbReference>
<dbReference type="Gene3D" id="3.30.450.20">
    <property type="entry name" value="PAS domain"/>
    <property type="match status" value="1"/>
</dbReference>
<keyword evidence="7" id="KW-1185">Reference proteome</keyword>
<dbReference type="InterPro" id="IPR029787">
    <property type="entry name" value="Nucleotide_cyclase"/>
</dbReference>
<dbReference type="AlphaFoldDB" id="A0A3G8LS23"/>
<accession>A0A3G8LS23</accession>
<dbReference type="NCBIfam" id="TIGR00254">
    <property type="entry name" value="GGDEF"/>
    <property type="match status" value="1"/>
</dbReference>
<dbReference type="InterPro" id="IPR000014">
    <property type="entry name" value="PAS"/>
</dbReference>
<dbReference type="SMART" id="SM00267">
    <property type="entry name" value="GGDEF"/>
    <property type="match status" value="1"/>
</dbReference>
<dbReference type="EC" id="2.7.7.65" evidence="2"/>
<evidence type="ECO:0000259" key="4">
    <source>
        <dbReference type="PROSITE" id="PS50112"/>
    </source>
</evidence>
<dbReference type="PANTHER" id="PTHR45138">
    <property type="entry name" value="REGULATORY COMPONENTS OF SENSORY TRANSDUCTION SYSTEM"/>
    <property type="match status" value="1"/>
</dbReference>
<dbReference type="Gene3D" id="3.30.70.270">
    <property type="match status" value="1"/>
</dbReference>
<dbReference type="InterPro" id="IPR000160">
    <property type="entry name" value="GGDEF_dom"/>
</dbReference>
<dbReference type="SUPFAM" id="SSF55785">
    <property type="entry name" value="PYP-like sensor domain (PAS domain)"/>
    <property type="match status" value="1"/>
</dbReference>
<dbReference type="PROSITE" id="PS50112">
    <property type="entry name" value="PAS"/>
    <property type="match status" value="1"/>
</dbReference>
<dbReference type="EMBL" id="CP034015">
    <property type="protein sequence ID" value="AZG71680.1"/>
    <property type="molecule type" value="Genomic_DNA"/>
</dbReference>
<dbReference type="InterPro" id="IPR043128">
    <property type="entry name" value="Rev_trsase/Diguanyl_cyclase"/>
</dbReference>
<evidence type="ECO:0000313" key="6">
    <source>
        <dbReference type="EMBL" id="AZG71680.1"/>
    </source>
</evidence>
<dbReference type="InterPro" id="IPR035965">
    <property type="entry name" value="PAS-like_dom_sf"/>
</dbReference>
<dbReference type="SUPFAM" id="SSF55073">
    <property type="entry name" value="Nucleotide cyclase"/>
    <property type="match status" value="1"/>
</dbReference>
<comment type="cofactor">
    <cofactor evidence="1">
        <name>Mg(2+)</name>
        <dbReference type="ChEBI" id="CHEBI:18420"/>
    </cofactor>
</comment>
<reference evidence="7" key="1">
    <citation type="submission" date="2018-11" db="EMBL/GenBank/DDBJ databases">
        <title>Shewanella sp. M2.</title>
        <authorList>
            <person name="Hwang Y.J."/>
            <person name="Hwang C.Y."/>
        </authorList>
    </citation>
    <scope>NUCLEOTIDE SEQUENCE [LARGE SCALE GENOMIC DNA]</scope>
    <source>
        <strain evidence="7">LMG 19866</strain>
    </source>
</reference>
<gene>
    <name evidence="6" type="ORF">EGC82_02205</name>
</gene>
<feature type="domain" description="PAS" evidence="4">
    <location>
        <begin position="21"/>
        <end position="66"/>
    </location>
</feature>
<dbReference type="Pfam" id="PF12860">
    <property type="entry name" value="PAS_7"/>
    <property type="match status" value="1"/>
</dbReference>
<dbReference type="CDD" id="cd00130">
    <property type="entry name" value="PAS"/>
    <property type="match status" value="1"/>
</dbReference>
<evidence type="ECO:0000256" key="1">
    <source>
        <dbReference type="ARBA" id="ARBA00001946"/>
    </source>
</evidence>
<dbReference type="KEGG" id="slj:EGC82_02205"/>
<dbReference type="Proteomes" id="UP000278035">
    <property type="component" value="Chromosome"/>
</dbReference>
<dbReference type="GO" id="GO:0052621">
    <property type="term" value="F:diguanylate cyclase activity"/>
    <property type="evidence" value="ECO:0007669"/>
    <property type="project" value="UniProtKB-EC"/>
</dbReference>
<protein>
    <recommendedName>
        <fullName evidence="2">diguanylate cyclase</fullName>
        <ecNumber evidence="2">2.7.7.65</ecNumber>
    </recommendedName>
</protein>
<dbReference type="OrthoDB" id="5620448at2"/>
<dbReference type="InterPro" id="IPR050469">
    <property type="entry name" value="Diguanylate_Cyclase"/>
</dbReference>
<evidence type="ECO:0000256" key="3">
    <source>
        <dbReference type="ARBA" id="ARBA00034247"/>
    </source>
</evidence>
<evidence type="ECO:0000313" key="7">
    <source>
        <dbReference type="Proteomes" id="UP000278035"/>
    </source>
</evidence>
<dbReference type="PROSITE" id="PS50887">
    <property type="entry name" value="GGDEF"/>
    <property type="match status" value="1"/>
</dbReference>
<organism evidence="6 7">
    <name type="scientific">Shewanella livingstonensis</name>
    <dbReference type="NCBI Taxonomy" id="150120"/>
    <lineage>
        <taxon>Bacteria</taxon>
        <taxon>Pseudomonadati</taxon>
        <taxon>Pseudomonadota</taxon>
        <taxon>Gammaproteobacteria</taxon>
        <taxon>Alteromonadales</taxon>
        <taxon>Shewanellaceae</taxon>
        <taxon>Shewanella</taxon>
    </lineage>
</organism>